<proteinExistence type="predicted"/>
<dbReference type="AlphaFoldDB" id="X6P1E9"/>
<accession>X6P1E9</accession>
<keyword evidence="1" id="KW-0175">Coiled coil</keyword>
<reference evidence="2 3" key="1">
    <citation type="journal article" date="2013" name="Curr. Biol.">
        <title>The Genome of the Foraminiferan Reticulomyxa filosa.</title>
        <authorList>
            <person name="Glockner G."/>
            <person name="Hulsmann N."/>
            <person name="Schleicher M."/>
            <person name="Noegel A.A."/>
            <person name="Eichinger L."/>
            <person name="Gallinger C."/>
            <person name="Pawlowski J."/>
            <person name="Sierra R."/>
            <person name="Euteneuer U."/>
            <person name="Pillet L."/>
            <person name="Moustafa A."/>
            <person name="Platzer M."/>
            <person name="Groth M."/>
            <person name="Szafranski K."/>
            <person name="Schliwa M."/>
        </authorList>
    </citation>
    <scope>NUCLEOTIDE SEQUENCE [LARGE SCALE GENOMIC DNA]</scope>
</reference>
<gene>
    <name evidence="2" type="ORF">RFI_05030</name>
</gene>
<evidence type="ECO:0000256" key="1">
    <source>
        <dbReference type="SAM" id="Coils"/>
    </source>
</evidence>
<dbReference type="Proteomes" id="UP000023152">
    <property type="component" value="Unassembled WGS sequence"/>
</dbReference>
<name>X6P1E9_RETFI</name>
<organism evidence="2 3">
    <name type="scientific">Reticulomyxa filosa</name>
    <dbReference type="NCBI Taxonomy" id="46433"/>
    <lineage>
        <taxon>Eukaryota</taxon>
        <taxon>Sar</taxon>
        <taxon>Rhizaria</taxon>
        <taxon>Retaria</taxon>
        <taxon>Foraminifera</taxon>
        <taxon>Monothalamids</taxon>
        <taxon>Reticulomyxidae</taxon>
        <taxon>Reticulomyxa</taxon>
    </lineage>
</organism>
<protein>
    <submittedName>
        <fullName evidence="2">Uncharacterized protein</fullName>
    </submittedName>
</protein>
<dbReference type="EMBL" id="ASPP01004495">
    <property type="protein sequence ID" value="ETO32086.1"/>
    <property type="molecule type" value="Genomic_DNA"/>
</dbReference>
<keyword evidence="3" id="KW-1185">Reference proteome</keyword>
<comment type="caution">
    <text evidence="2">The sequence shown here is derived from an EMBL/GenBank/DDBJ whole genome shotgun (WGS) entry which is preliminary data.</text>
</comment>
<evidence type="ECO:0000313" key="2">
    <source>
        <dbReference type="EMBL" id="ETO32086.1"/>
    </source>
</evidence>
<feature type="non-terminal residue" evidence="2">
    <location>
        <position position="1"/>
    </location>
</feature>
<evidence type="ECO:0000313" key="3">
    <source>
        <dbReference type="Proteomes" id="UP000023152"/>
    </source>
</evidence>
<sequence>AYDANSTGYDSPVYTRPHRDSQIIDAMRSWMQIDSSKINNIYDIYDSEKVDLGIIRKTLKKLQLKEEQLNKKRANKKRT</sequence>
<feature type="coiled-coil region" evidence="1">
    <location>
        <begin position="52"/>
        <end position="79"/>
    </location>
</feature>